<dbReference type="Proteomes" id="UP000075635">
    <property type="component" value="Unassembled WGS sequence"/>
</dbReference>
<name>A0A150RER7_SORCE</name>
<dbReference type="AlphaFoldDB" id="A0A150RER7"/>
<dbReference type="SUPFAM" id="SSF55166">
    <property type="entry name" value="Hedgehog/DD-peptidase"/>
    <property type="match status" value="1"/>
</dbReference>
<protein>
    <recommendedName>
        <fullName evidence="3">Peptidase M15A C-terminal domain-containing protein</fullName>
    </recommendedName>
</protein>
<evidence type="ECO:0000313" key="2">
    <source>
        <dbReference type="Proteomes" id="UP000075635"/>
    </source>
</evidence>
<evidence type="ECO:0000313" key="1">
    <source>
        <dbReference type="EMBL" id="KYF78769.1"/>
    </source>
</evidence>
<comment type="caution">
    <text evidence="1">The sequence shown here is derived from an EMBL/GenBank/DDBJ whole genome shotgun (WGS) entry which is preliminary data.</text>
</comment>
<dbReference type="EMBL" id="JEMB01002739">
    <property type="protein sequence ID" value="KYF78769.1"/>
    <property type="molecule type" value="Genomic_DNA"/>
</dbReference>
<gene>
    <name evidence="1" type="ORF">BE17_15175</name>
</gene>
<dbReference type="InterPro" id="IPR009045">
    <property type="entry name" value="Zn_M74/Hedgehog-like"/>
</dbReference>
<sequence>MDILVMGVPNAALFQFCRTLDDVGCGFYPNSKFVHVDVRRPGAGRVFWIDISGPGEPSEYVDSWPGVVESGGLSSGAHAAPSGTAAPR</sequence>
<proteinExistence type="predicted"/>
<organism evidence="1 2">
    <name type="scientific">Sorangium cellulosum</name>
    <name type="common">Polyangium cellulosum</name>
    <dbReference type="NCBI Taxonomy" id="56"/>
    <lineage>
        <taxon>Bacteria</taxon>
        <taxon>Pseudomonadati</taxon>
        <taxon>Myxococcota</taxon>
        <taxon>Polyangia</taxon>
        <taxon>Polyangiales</taxon>
        <taxon>Polyangiaceae</taxon>
        <taxon>Sorangium</taxon>
    </lineage>
</organism>
<reference evidence="1 2" key="1">
    <citation type="submission" date="2014-02" db="EMBL/GenBank/DDBJ databases">
        <title>The small core and large imbalanced accessory genome model reveals a collaborative survival strategy of Sorangium cellulosum strains in nature.</title>
        <authorList>
            <person name="Han K."/>
            <person name="Peng R."/>
            <person name="Blom J."/>
            <person name="Li Y.-Z."/>
        </authorList>
    </citation>
    <scope>NUCLEOTIDE SEQUENCE [LARGE SCALE GENOMIC DNA]</scope>
    <source>
        <strain evidence="1 2">So0011-07</strain>
    </source>
</reference>
<accession>A0A150RER7</accession>
<evidence type="ECO:0008006" key="3">
    <source>
        <dbReference type="Google" id="ProtNLM"/>
    </source>
</evidence>